<dbReference type="OrthoDB" id="2893000at2"/>
<name>A0A2S2CT50_9PROT</name>
<dbReference type="RefSeq" id="WP_109329039.1">
    <property type="nucleotide sequence ID" value="NZ_CP029353.1"/>
</dbReference>
<evidence type="ECO:0008006" key="3">
    <source>
        <dbReference type="Google" id="ProtNLM"/>
    </source>
</evidence>
<evidence type="ECO:0000313" key="2">
    <source>
        <dbReference type="Proteomes" id="UP000245629"/>
    </source>
</evidence>
<dbReference type="EMBL" id="CP029353">
    <property type="protein sequence ID" value="AWK87656.1"/>
    <property type="molecule type" value="Genomic_DNA"/>
</dbReference>
<protein>
    <recommendedName>
        <fullName evidence="3">HK97 gp10 family phage protein</fullName>
    </recommendedName>
</protein>
<dbReference type="AlphaFoldDB" id="A0A2S2CT50"/>
<organism evidence="1 2">
    <name type="scientific">Azospirillum thermophilum</name>
    <dbReference type="NCBI Taxonomy" id="2202148"/>
    <lineage>
        <taxon>Bacteria</taxon>
        <taxon>Pseudomonadati</taxon>
        <taxon>Pseudomonadota</taxon>
        <taxon>Alphaproteobacteria</taxon>
        <taxon>Rhodospirillales</taxon>
        <taxon>Azospirillaceae</taxon>
        <taxon>Azospirillum</taxon>
    </lineage>
</organism>
<proteinExistence type="predicted"/>
<reference evidence="2" key="1">
    <citation type="submission" date="2018-05" db="EMBL/GenBank/DDBJ databases">
        <title>Azospirillum thermophila sp. nov., a novel isolated from hot spring.</title>
        <authorList>
            <person name="Zhao Z."/>
        </authorList>
    </citation>
    <scope>NUCLEOTIDE SEQUENCE [LARGE SCALE GENOMIC DNA]</scope>
    <source>
        <strain evidence="2">CFH 70021</strain>
    </source>
</reference>
<sequence>MKLDLSRLNLDAAARTIINAARAETVAVARDVEQGSRERAPELTSDLVNSHKTQIVASSASGITVAVSVGPVYSDSGDDYSLRMHEGLPGVYNLGPVSRQKNTGIPHHGTGVGLKFLERALLDSGTALARRIAAAIRRNVP</sequence>
<dbReference type="KEGG" id="azz:DEW08_16830"/>
<gene>
    <name evidence="1" type="ORF">DEW08_16830</name>
</gene>
<evidence type="ECO:0000313" key="1">
    <source>
        <dbReference type="EMBL" id="AWK87656.1"/>
    </source>
</evidence>
<keyword evidence="2" id="KW-1185">Reference proteome</keyword>
<accession>A0A2S2CT50</accession>
<dbReference type="Proteomes" id="UP000245629">
    <property type="component" value="Chromosome 2"/>
</dbReference>